<feature type="region of interest" description="Disordered" evidence="1">
    <location>
        <begin position="32"/>
        <end position="57"/>
    </location>
</feature>
<dbReference type="OrthoDB" id="5330126at2"/>
<accession>A0A3D8IMD0</accession>
<feature type="compositionally biased region" description="Basic and acidic residues" evidence="1">
    <location>
        <begin position="76"/>
        <end position="86"/>
    </location>
</feature>
<evidence type="ECO:0000313" key="2">
    <source>
        <dbReference type="EMBL" id="RDU66115.1"/>
    </source>
</evidence>
<proteinExistence type="predicted"/>
<dbReference type="EMBL" id="NXLQ01000007">
    <property type="protein sequence ID" value="RDU66115.1"/>
    <property type="molecule type" value="Genomic_DNA"/>
</dbReference>
<protein>
    <submittedName>
        <fullName evidence="2">Uncharacterized protein</fullName>
    </submittedName>
</protein>
<feature type="region of interest" description="Disordered" evidence="1">
    <location>
        <begin position="69"/>
        <end position="93"/>
    </location>
</feature>
<dbReference type="AlphaFoldDB" id="A0A3D8IMD0"/>
<name>A0A3D8IMD0_9HELI</name>
<evidence type="ECO:0000256" key="1">
    <source>
        <dbReference type="SAM" id="MobiDB-lite"/>
    </source>
</evidence>
<evidence type="ECO:0000313" key="3">
    <source>
        <dbReference type="Proteomes" id="UP000256379"/>
    </source>
</evidence>
<comment type="caution">
    <text evidence="2">The sequence shown here is derived from an EMBL/GenBank/DDBJ whole genome shotgun (WGS) entry which is preliminary data.</text>
</comment>
<sequence>MKKNIIFVSLIISAMIADSLDNAIIEELQKNKEQKRSEKQQNKQKTQENNIRNINKNKVETKNEIIKNIESQTKQKNKDVSKDSQDTRQQSGEVEMQEIANELVTQPQTRETIKKQPLWNFFLGGYLGGQYKANYKGNNAQIFNVSLQGGIFYNIGSTHGLKGYIFASYNSLNQNNLFSAGAGADYFYDFHSIGLGIFAGIYTDIPFNRSILRELDLIISTGMSMYINRNNRIELRIGYPILQDPQIKRILLLGINYQYIFNAQNF</sequence>
<reference evidence="2 3" key="1">
    <citation type="submission" date="2018-04" db="EMBL/GenBank/DDBJ databases">
        <title>Novel Campyloabacter and Helicobacter Species and Strains.</title>
        <authorList>
            <person name="Mannion A.J."/>
            <person name="Shen Z."/>
            <person name="Fox J.G."/>
        </authorList>
    </citation>
    <scope>NUCLEOTIDE SEQUENCE [LARGE SCALE GENOMIC DNA]</scope>
    <source>
        <strain evidence="2 3">MIT 17-337</strain>
    </source>
</reference>
<keyword evidence="3" id="KW-1185">Reference proteome</keyword>
<feature type="compositionally biased region" description="Basic and acidic residues" evidence="1">
    <location>
        <begin position="32"/>
        <end position="41"/>
    </location>
</feature>
<dbReference type="Proteomes" id="UP000256379">
    <property type="component" value="Unassembled WGS sequence"/>
</dbReference>
<dbReference type="RefSeq" id="WP_115542884.1">
    <property type="nucleotide sequence ID" value="NZ_NXLQ01000007.1"/>
</dbReference>
<organism evidence="2 3">
    <name type="scientific">Helicobacter didelphidarum</name>
    <dbReference type="NCBI Taxonomy" id="2040648"/>
    <lineage>
        <taxon>Bacteria</taxon>
        <taxon>Pseudomonadati</taxon>
        <taxon>Campylobacterota</taxon>
        <taxon>Epsilonproteobacteria</taxon>
        <taxon>Campylobacterales</taxon>
        <taxon>Helicobacteraceae</taxon>
        <taxon>Helicobacter</taxon>
    </lineage>
</organism>
<gene>
    <name evidence="2" type="ORF">CQA53_04780</name>
</gene>